<evidence type="ECO:0008006" key="3">
    <source>
        <dbReference type="Google" id="ProtNLM"/>
    </source>
</evidence>
<gene>
    <name evidence="1" type="ORF">SSPO_075650</name>
</gene>
<evidence type="ECO:0000313" key="1">
    <source>
        <dbReference type="EMBL" id="BBJ44847.1"/>
    </source>
</evidence>
<name>A0A499VFB3_9ACTN</name>
<sequence length="54" mass="6272">MVTRRTRDGLLELVDWLEREHGPVTEEERATAQAELREIDVEHDRRMRASSPAG</sequence>
<reference evidence="1 2" key="1">
    <citation type="journal article" date="2020" name="Int. J. Syst. Evol. Microbiol.">
        <title>Reclassification of Streptomyces castelarensis and Streptomyces sporoclivatus as later heterotypic synonyms of Streptomyces antimycoticus.</title>
        <authorList>
            <person name="Komaki H."/>
            <person name="Tamura T."/>
        </authorList>
    </citation>
    <scope>NUCLEOTIDE SEQUENCE [LARGE SCALE GENOMIC DNA]</scope>
    <source>
        <strain evidence="1 2">NBRC 100767</strain>
    </source>
</reference>
<organism evidence="1 2">
    <name type="scientific">Streptomyces antimycoticus</name>
    <dbReference type="NCBI Taxonomy" id="68175"/>
    <lineage>
        <taxon>Bacteria</taxon>
        <taxon>Bacillati</taxon>
        <taxon>Actinomycetota</taxon>
        <taxon>Actinomycetes</taxon>
        <taxon>Kitasatosporales</taxon>
        <taxon>Streptomycetaceae</taxon>
        <taxon>Streptomyces</taxon>
        <taxon>Streptomyces violaceusniger group</taxon>
    </lineage>
</organism>
<dbReference type="EMBL" id="AP019620">
    <property type="protein sequence ID" value="BBJ44847.1"/>
    <property type="molecule type" value="Genomic_DNA"/>
</dbReference>
<evidence type="ECO:0000313" key="2">
    <source>
        <dbReference type="Proteomes" id="UP000463951"/>
    </source>
</evidence>
<protein>
    <recommendedName>
        <fullName evidence="3">CopG family transcriptional regulator</fullName>
    </recommendedName>
</protein>
<accession>A0A499VFB3</accession>
<dbReference type="Proteomes" id="UP000463951">
    <property type="component" value="Chromosome"/>
</dbReference>
<proteinExistence type="predicted"/>
<dbReference type="AlphaFoldDB" id="A0A499VFB3"/>